<keyword evidence="1" id="KW-0732">Signal</keyword>
<proteinExistence type="predicted"/>
<keyword evidence="3" id="KW-1185">Reference proteome</keyword>
<comment type="caution">
    <text evidence="2">The sequence shown here is derived from an EMBL/GenBank/DDBJ whole genome shotgun (WGS) entry which is preliminary data.</text>
</comment>
<sequence length="184" mass="20637">MTSSPRSIARRLLTTAAALTLGGSLALVDTAPAHATAYDTIVIKDRKNDTGYEPDYHFPDVIRTTYQHVGTGKDATLRVLVQLRKDVRWNRLDQLSFDANRTQVHVYDANDRGHYVLALWPRAPHGNERVCRVCGLKLNKDKRNVLMTIPYSKLGQPSSIKLGVLYIAQGLVQDRVAKPSRPLY</sequence>
<gene>
    <name evidence="2" type="ORF">ACFPYL_14270</name>
</gene>
<feature type="chain" id="PRO_5045810720" evidence="1">
    <location>
        <begin position="36"/>
        <end position="184"/>
    </location>
</feature>
<evidence type="ECO:0000256" key="1">
    <source>
        <dbReference type="SAM" id="SignalP"/>
    </source>
</evidence>
<accession>A0ABW1LLD8</accession>
<dbReference type="PROSITE" id="PS51318">
    <property type="entry name" value="TAT"/>
    <property type="match status" value="1"/>
</dbReference>
<dbReference type="Proteomes" id="UP001596135">
    <property type="component" value="Unassembled WGS sequence"/>
</dbReference>
<evidence type="ECO:0000313" key="2">
    <source>
        <dbReference type="EMBL" id="MFC6044256.1"/>
    </source>
</evidence>
<evidence type="ECO:0000313" key="3">
    <source>
        <dbReference type="Proteomes" id="UP001596135"/>
    </source>
</evidence>
<dbReference type="InterPro" id="IPR006311">
    <property type="entry name" value="TAT_signal"/>
</dbReference>
<dbReference type="RefSeq" id="WP_379155291.1">
    <property type="nucleotide sequence ID" value="NZ_JBHSRJ010000004.1"/>
</dbReference>
<protein>
    <submittedName>
        <fullName evidence="2">Uncharacterized protein</fullName>
    </submittedName>
</protein>
<organism evidence="2 3">
    <name type="scientific">Nocardioides hankookensis</name>
    <dbReference type="NCBI Taxonomy" id="443157"/>
    <lineage>
        <taxon>Bacteria</taxon>
        <taxon>Bacillati</taxon>
        <taxon>Actinomycetota</taxon>
        <taxon>Actinomycetes</taxon>
        <taxon>Propionibacteriales</taxon>
        <taxon>Nocardioidaceae</taxon>
        <taxon>Nocardioides</taxon>
    </lineage>
</organism>
<reference evidence="3" key="1">
    <citation type="journal article" date="2019" name="Int. J. Syst. Evol. Microbiol.">
        <title>The Global Catalogue of Microorganisms (GCM) 10K type strain sequencing project: providing services to taxonomists for standard genome sequencing and annotation.</title>
        <authorList>
            <consortium name="The Broad Institute Genomics Platform"/>
            <consortium name="The Broad Institute Genome Sequencing Center for Infectious Disease"/>
            <person name="Wu L."/>
            <person name="Ma J."/>
        </authorList>
    </citation>
    <scope>NUCLEOTIDE SEQUENCE [LARGE SCALE GENOMIC DNA]</scope>
    <source>
        <strain evidence="3">CCUG 54522</strain>
    </source>
</reference>
<name>A0ABW1LLD8_9ACTN</name>
<dbReference type="EMBL" id="JBHSRJ010000004">
    <property type="protein sequence ID" value="MFC6044256.1"/>
    <property type="molecule type" value="Genomic_DNA"/>
</dbReference>
<feature type="signal peptide" evidence="1">
    <location>
        <begin position="1"/>
        <end position="35"/>
    </location>
</feature>